<gene>
    <name evidence="1" type="ORF">AVDCRST_MAG46-1397</name>
</gene>
<organism evidence="1">
    <name type="scientific">uncultured Nocardioidaceae bacterium</name>
    <dbReference type="NCBI Taxonomy" id="253824"/>
    <lineage>
        <taxon>Bacteria</taxon>
        <taxon>Bacillati</taxon>
        <taxon>Actinomycetota</taxon>
        <taxon>Actinomycetes</taxon>
        <taxon>Propionibacteriales</taxon>
        <taxon>Nocardioidaceae</taxon>
        <taxon>environmental samples</taxon>
    </lineage>
</organism>
<accession>A0A6J4LDA1</accession>
<evidence type="ECO:0000313" key="1">
    <source>
        <dbReference type="EMBL" id="CAA9330515.1"/>
    </source>
</evidence>
<reference evidence="1" key="1">
    <citation type="submission" date="2020-02" db="EMBL/GenBank/DDBJ databases">
        <authorList>
            <person name="Meier V. D."/>
        </authorList>
    </citation>
    <scope>NUCLEOTIDE SEQUENCE</scope>
    <source>
        <strain evidence="1">AVDCRST_MAG46</strain>
    </source>
</reference>
<evidence type="ECO:0008006" key="2">
    <source>
        <dbReference type="Google" id="ProtNLM"/>
    </source>
</evidence>
<dbReference type="EMBL" id="CADCUD010000088">
    <property type="protein sequence ID" value="CAA9330515.1"/>
    <property type="molecule type" value="Genomic_DNA"/>
</dbReference>
<dbReference type="InterPro" id="IPR021408">
    <property type="entry name" value="DUF3046"/>
</dbReference>
<protein>
    <recommendedName>
        <fullName evidence="2">DUF3046 domain-containing protein</fullName>
    </recommendedName>
</protein>
<dbReference type="Pfam" id="PF11248">
    <property type="entry name" value="DUF3046"/>
    <property type="match status" value="1"/>
</dbReference>
<proteinExistence type="predicted"/>
<name>A0A6J4LDA1_9ACTN</name>
<dbReference type="AlphaFoldDB" id="A0A6J4LDA1"/>
<sequence length="64" mass="7567">MKHSEFWSRMEHHLGPAYARVWAREQALRELDGRSVEQALEDGEPPKTVWRAVWAVLELPARER</sequence>